<sequence length="907" mass="100755">MNQEANTQTSNASDNCNSVPGCCGDANARAGRRQFVKATGLTAAMLMAGRTDVMAGPFEAEDFDHVIPADKKLSKQWIESLYARGEPLSATAGNLKYIGMPISGLCTGQVYLGGDGQLWYWNLTAKKDRKNNPKGVRYMQPDVARSSPAQGFALQVGGKVHTLDAGGFQDVKFTNQYPMGLVNYADKSCPLRVQLEAYTPFIPLNRDESSYPVIVMRYTVTNASPDSQDVAIAGWIDNSTNGSKGKKVGVYRALDEIATVECTADFENANAMALGVLGKEKPELVDLAKTNPGPDGVFDSEASAEDGARVQMNAKRPALASIGRKFSLGPGESKTVSFTVSWRFPMVRYGVGFGMGPKSTSPGRNHYATVYPTASEASNQLAKRESELYGTTQKWVDTWYDSSLPYWFLERAFIPINCMQTQVAQRVYPRGNNTDIYNLEEGVRCCPGNCTHVWNYAQGLARVFPEIERECRDKIEYGLGFDDSNGMIYFRYSMRDGKNGRDDALDGTCGTIIRVLRESQMTTDYRFLKSIWDRVKLSMDFVIKEWDPDEDGILAGAQHNTLDEPWYGKVHWLINVYHAALKASAVMARQMNQTSVAERYERIVAKGAPAMVEQLWNEDFGYFIHIPGDAESEKHGSTNGCHIDQVLGESWLHEVGLEPILPKDKIQRSLQSLWKYNFTPNVGEFRKVMKNGRWYAAAGDAGLVMCSFPNGKIEPKSGKASYAGYLNECMTGFEWQVAAHMIREGMVQEGLAIGKAIYDRYSPDARNPYNEVECSDHYSRAMASYGAYLAACGYRYDGPQGKLAFGPRLSPEDFRAAFTTAEGWGRFTQTVDSGQQTASLELRYGKLALKELALDKVKGTSTSQAKVAIDGEQVQAKFLQEADRYILRFTEPLKLVADQRLEIKFED</sequence>
<dbReference type="AlphaFoldDB" id="M5RTG1"/>
<dbReference type="PROSITE" id="PS51318">
    <property type="entry name" value="TAT"/>
    <property type="match status" value="1"/>
</dbReference>
<dbReference type="PANTHER" id="PTHR12654:SF0">
    <property type="entry name" value="NON-LYSOSOMAL GLUCOSYLCERAMIDASE"/>
    <property type="match status" value="1"/>
</dbReference>
<keyword evidence="3" id="KW-0326">Glycosidase</keyword>
<dbReference type="PANTHER" id="PTHR12654">
    <property type="entry name" value="BILE ACID BETA-GLUCOSIDASE-RELATED"/>
    <property type="match status" value="1"/>
</dbReference>
<dbReference type="GO" id="GO:0008422">
    <property type="term" value="F:beta-glucosidase activity"/>
    <property type="evidence" value="ECO:0007669"/>
    <property type="project" value="TreeGrafter"/>
</dbReference>
<dbReference type="InterPro" id="IPR012341">
    <property type="entry name" value="6hp_glycosidase-like_sf"/>
</dbReference>
<protein>
    <submittedName>
        <fullName evidence="3">Glucosylceramidase domain protein</fullName>
        <ecNumber evidence="3">3.2.1.45</ecNumber>
    </submittedName>
</protein>
<evidence type="ECO:0000313" key="4">
    <source>
        <dbReference type="Proteomes" id="UP000011991"/>
    </source>
</evidence>
<keyword evidence="3" id="KW-0378">Hydrolase</keyword>
<feature type="domain" description="Glycosyl-hydrolase family 116 N-terminal" evidence="2">
    <location>
        <begin position="99"/>
        <end position="384"/>
    </location>
</feature>
<dbReference type="InterPro" id="IPR052566">
    <property type="entry name" value="Non-lysos_glucosylceramidase"/>
</dbReference>
<dbReference type="OrthoDB" id="1007311at2"/>
<evidence type="ECO:0000259" key="1">
    <source>
        <dbReference type="Pfam" id="PF04685"/>
    </source>
</evidence>
<keyword evidence="4" id="KW-1185">Reference proteome</keyword>
<dbReference type="Pfam" id="PF04685">
    <property type="entry name" value="DUF608"/>
    <property type="match status" value="1"/>
</dbReference>
<gene>
    <name evidence="3" type="ORF">RMSM_04402</name>
</gene>
<dbReference type="SUPFAM" id="SSF48208">
    <property type="entry name" value="Six-hairpin glycosidases"/>
    <property type="match status" value="1"/>
</dbReference>
<evidence type="ECO:0000259" key="2">
    <source>
        <dbReference type="Pfam" id="PF12215"/>
    </source>
</evidence>
<dbReference type="RefSeq" id="WP_008700376.1">
    <property type="nucleotide sequence ID" value="NZ_ANOG01000628.1"/>
</dbReference>
<name>M5RTG1_9BACT</name>
<reference evidence="3 4" key="1">
    <citation type="journal article" date="2013" name="Mar. Genomics">
        <title>Expression of sulfatases in Rhodopirellula baltica and the diversity of sulfatases in the genus Rhodopirellula.</title>
        <authorList>
            <person name="Wegner C.E."/>
            <person name="Richter-Heitmann T."/>
            <person name="Klindworth A."/>
            <person name="Klockow C."/>
            <person name="Richter M."/>
            <person name="Achstetter T."/>
            <person name="Glockner F.O."/>
            <person name="Harder J."/>
        </authorList>
    </citation>
    <scope>NUCLEOTIDE SEQUENCE [LARGE SCALE GENOMIC DNA]</scope>
    <source>
        <strain evidence="3 4">SM1</strain>
    </source>
</reference>
<dbReference type="GO" id="GO:0004348">
    <property type="term" value="F:glucosylceramidase activity"/>
    <property type="evidence" value="ECO:0007669"/>
    <property type="project" value="UniProtKB-EC"/>
</dbReference>
<dbReference type="EC" id="3.2.1.45" evidence="3"/>
<evidence type="ECO:0000313" key="3">
    <source>
        <dbReference type="EMBL" id="EMI18672.1"/>
    </source>
</evidence>
<dbReference type="EMBL" id="ANOG01000628">
    <property type="protein sequence ID" value="EMI18672.1"/>
    <property type="molecule type" value="Genomic_DNA"/>
</dbReference>
<proteinExistence type="predicted"/>
<organism evidence="3 4">
    <name type="scientific">Rhodopirellula maiorica SM1</name>
    <dbReference type="NCBI Taxonomy" id="1265738"/>
    <lineage>
        <taxon>Bacteria</taxon>
        <taxon>Pseudomonadati</taxon>
        <taxon>Planctomycetota</taxon>
        <taxon>Planctomycetia</taxon>
        <taxon>Pirellulales</taxon>
        <taxon>Pirellulaceae</taxon>
        <taxon>Novipirellula</taxon>
    </lineage>
</organism>
<dbReference type="Pfam" id="PF12215">
    <property type="entry name" value="Glyco_hydr_116N"/>
    <property type="match status" value="1"/>
</dbReference>
<comment type="caution">
    <text evidence="3">The sequence shown here is derived from an EMBL/GenBank/DDBJ whole genome shotgun (WGS) entry which is preliminary data.</text>
</comment>
<dbReference type="Gene3D" id="1.50.10.10">
    <property type="match status" value="1"/>
</dbReference>
<feature type="domain" description="Glycosyl-hydrolase family 116 catalytic region" evidence="1">
    <location>
        <begin position="506"/>
        <end position="785"/>
    </location>
</feature>
<dbReference type="InterPro" id="IPR024462">
    <property type="entry name" value="GH116_N"/>
</dbReference>
<dbReference type="InterPro" id="IPR008928">
    <property type="entry name" value="6-hairpin_glycosidase_sf"/>
</dbReference>
<dbReference type="PATRIC" id="fig|1265738.3.peg.4418"/>
<dbReference type="Proteomes" id="UP000011991">
    <property type="component" value="Unassembled WGS sequence"/>
</dbReference>
<dbReference type="GO" id="GO:0005975">
    <property type="term" value="P:carbohydrate metabolic process"/>
    <property type="evidence" value="ECO:0007669"/>
    <property type="project" value="InterPro"/>
</dbReference>
<dbReference type="InterPro" id="IPR006775">
    <property type="entry name" value="GH116_catalytic"/>
</dbReference>
<dbReference type="InterPro" id="IPR006311">
    <property type="entry name" value="TAT_signal"/>
</dbReference>
<accession>M5RTG1</accession>